<dbReference type="PANTHER" id="PTHR43133">
    <property type="entry name" value="RNA POLYMERASE ECF-TYPE SIGMA FACTO"/>
    <property type="match status" value="1"/>
</dbReference>
<evidence type="ECO:0000313" key="8">
    <source>
        <dbReference type="EMBL" id="TWT38860.1"/>
    </source>
</evidence>
<feature type="domain" description="RNA polymerase sigma factor 70 region 4 type 2" evidence="7">
    <location>
        <begin position="114"/>
        <end position="166"/>
    </location>
</feature>
<evidence type="ECO:0000256" key="1">
    <source>
        <dbReference type="ARBA" id="ARBA00010641"/>
    </source>
</evidence>
<dbReference type="RefSeq" id="WP_246119921.1">
    <property type="nucleotide sequence ID" value="NZ_SJPF01000001.1"/>
</dbReference>
<dbReference type="InterPro" id="IPR014284">
    <property type="entry name" value="RNA_pol_sigma-70_dom"/>
</dbReference>
<protein>
    <submittedName>
        <fullName evidence="8">RNA polymerase sigma factor SigV</fullName>
    </submittedName>
</protein>
<dbReference type="InterPro" id="IPR007627">
    <property type="entry name" value="RNA_pol_sigma70_r2"/>
</dbReference>
<proteinExistence type="inferred from homology"/>
<comment type="similarity">
    <text evidence="1">Belongs to the sigma-70 factor family. ECF subfamily.</text>
</comment>
<dbReference type="GO" id="GO:0016987">
    <property type="term" value="F:sigma factor activity"/>
    <property type="evidence" value="ECO:0007669"/>
    <property type="project" value="UniProtKB-KW"/>
</dbReference>
<dbReference type="SUPFAM" id="SSF88659">
    <property type="entry name" value="Sigma3 and sigma4 domains of RNA polymerase sigma factors"/>
    <property type="match status" value="1"/>
</dbReference>
<keyword evidence="9" id="KW-1185">Reference proteome</keyword>
<evidence type="ECO:0000256" key="2">
    <source>
        <dbReference type="ARBA" id="ARBA00023015"/>
    </source>
</evidence>
<evidence type="ECO:0000256" key="4">
    <source>
        <dbReference type="ARBA" id="ARBA00023125"/>
    </source>
</evidence>
<gene>
    <name evidence="8" type="primary">sigV_1</name>
    <name evidence="8" type="ORF">Enr8_05540</name>
</gene>
<reference evidence="8 9" key="1">
    <citation type="submission" date="2019-02" db="EMBL/GenBank/DDBJ databases">
        <title>Deep-cultivation of Planctomycetes and their phenomic and genomic characterization uncovers novel biology.</title>
        <authorList>
            <person name="Wiegand S."/>
            <person name="Jogler M."/>
            <person name="Boedeker C."/>
            <person name="Pinto D."/>
            <person name="Vollmers J."/>
            <person name="Rivas-Marin E."/>
            <person name="Kohn T."/>
            <person name="Peeters S.H."/>
            <person name="Heuer A."/>
            <person name="Rast P."/>
            <person name="Oberbeckmann S."/>
            <person name="Bunk B."/>
            <person name="Jeske O."/>
            <person name="Meyerdierks A."/>
            <person name="Storesund J.E."/>
            <person name="Kallscheuer N."/>
            <person name="Luecker S."/>
            <person name="Lage O.M."/>
            <person name="Pohl T."/>
            <person name="Merkel B.J."/>
            <person name="Hornburger P."/>
            <person name="Mueller R.-W."/>
            <person name="Bruemmer F."/>
            <person name="Labrenz M."/>
            <person name="Spormann A.M."/>
            <person name="Op Den Camp H."/>
            <person name="Overmann J."/>
            <person name="Amann R."/>
            <person name="Jetten M.S.M."/>
            <person name="Mascher T."/>
            <person name="Medema M.H."/>
            <person name="Devos D.P."/>
            <person name="Kaster A.-K."/>
            <person name="Ovreas L."/>
            <person name="Rohde M."/>
            <person name="Galperin M.Y."/>
            <person name="Jogler C."/>
        </authorList>
    </citation>
    <scope>NUCLEOTIDE SEQUENCE [LARGE SCALE GENOMIC DNA]</scope>
    <source>
        <strain evidence="8 9">Enr8</strain>
    </source>
</reference>
<dbReference type="EMBL" id="SJPF01000001">
    <property type="protein sequence ID" value="TWT38860.1"/>
    <property type="molecule type" value="Genomic_DNA"/>
</dbReference>
<dbReference type="Pfam" id="PF04542">
    <property type="entry name" value="Sigma70_r2"/>
    <property type="match status" value="1"/>
</dbReference>
<keyword evidence="5" id="KW-0804">Transcription</keyword>
<dbReference type="InterPro" id="IPR013249">
    <property type="entry name" value="RNA_pol_sigma70_r4_t2"/>
</dbReference>
<dbReference type="AlphaFoldDB" id="A0A5C5VLN8"/>
<dbReference type="InterPro" id="IPR039425">
    <property type="entry name" value="RNA_pol_sigma-70-like"/>
</dbReference>
<dbReference type="Gene3D" id="1.10.10.10">
    <property type="entry name" value="Winged helix-like DNA-binding domain superfamily/Winged helix DNA-binding domain"/>
    <property type="match status" value="1"/>
</dbReference>
<dbReference type="SUPFAM" id="SSF88946">
    <property type="entry name" value="Sigma2 domain of RNA polymerase sigma factors"/>
    <property type="match status" value="1"/>
</dbReference>
<evidence type="ECO:0000256" key="5">
    <source>
        <dbReference type="ARBA" id="ARBA00023163"/>
    </source>
</evidence>
<dbReference type="NCBIfam" id="TIGR02937">
    <property type="entry name" value="sigma70-ECF"/>
    <property type="match status" value="1"/>
</dbReference>
<sequence>MPSSADKQPKPDWPAIIAEHERWLRAILYARLRNSEDVEDAFQETFAAAITGSDKLRDLDRVGPWLYQIAVRQALQLRRKSGRQQQKIERFAQEAPAADERDPLVWLLADERQQQVREALAELPQRDAEILLLKYIDNWNYQQIADRIGASHSAVEARLHRARGRLRDKLRVRSVAGATRS</sequence>
<comment type="caution">
    <text evidence="8">The sequence shown here is derived from an EMBL/GenBank/DDBJ whole genome shotgun (WGS) entry which is preliminary data.</text>
</comment>
<dbReference type="GO" id="GO:0003677">
    <property type="term" value="F:DNA binding"/>
    <property type="evidence" value="ECO:0007669"/>
    <property type="project" value="UniProtKB-KW"/>
</dbReference>
<evidence type="ECO:0000259" key="7">
    <source>
        <dbReference type="Pfam" id="PF08281"/>
    </source>
</evidence>
<dbReference type="Gene3D" id="1.10.1740.10">
    <property type="match status" value="1"/>
</dbReference>
<dbReference type="InterPro" id="IPR013325">
    <property type="entry name" value="RNA_pol_sigma_r2"/>
</dbReference>
<dbReference type="CDD" id="cd06171">
    <property type="entry name" value="Sigma70_r4"/>
    <property type="match status" value="1"/>
</dbReference>
<dbReference type="PANTHER" id="PTHR43133:SF8">
    <property type="entry name" value="RNA POLYMERASE SIGMA FACTOR HI_1459-RELATED"/>
    <property type="match status" value="1"/>
</dbReference>
<dbReference type="Proteomes" id="UP000318878">
    <property type="component" value="Unassembled WGS sequence"/>
</dbReference>
<evidence type="ECO:0000313" key="9">
    <source>
        <dbReference type="Proteomes" id="UP000318878"/>
    </source>
</evidence>
<organism evidence="8 9">
    <name type="scientific">Blastopirellula retiformator</name>
    <dbReference type="NCBI Taxonomy" id="2527970"/>
    <lineage>
        <taxon>Bacteria</taxon>
        <taxon>Pseudomonadati</taxon>
        <taxon>Planctomycetota</taxon>
        <taxon>Planctomycetia</taxon>
        <taxon>Pirellulales</taxon>
        <taxon>Pirellulaceae</taxon>
        <taxon>Blastopirellula</taxon>
    </lineage>
</organism>
<keyword evidence="4" id="KW-0238">DNA-binding</keyword>
<dbReference type="InterPro" id="IPR013324">
    <property type="entry name" value="RNA_pol_sigma_r3/r4-like"/>
</dbReference>
<dbReference type="InterPro" id="IPR036388">
    <property type="entry name" value="WH-like_DNA-bd_sf"/>
</dbReference>
<evidence type="ECO:0000256" key="3">
    <source>
        <dbReference type="ARBA" id="ARBA00023082"/>
    </source>
</evidence>
<dbReference type="GO" id="GO:0006352">
    <property type="term" value="P:DNA-templated transcription initiation"/>
    <property type="evidence" value="ECO:0007669"/>
    <property type="project" value="InterPro"/>
</dbReference>
<dbReference type="Pfam" id="PF08281">
    <property type="entry name" value="Sigma70_r4_2"/>
    <property type="match status" value="1"/>
</dbReference>
<accession>A0A5C5VLN8</accession>
<name>A0A5C5VLN8_9BACT</name>
<keyword evidence="2" id="KW-0805">Transcription regulation</keyword>
<keyword evidence="3" id="KW-0731">Sigma factor</keyword>
<feature type="domain" description="RNA polymerase sigma-70 region 2" evidence="6">
    <location>
        <begin position="17"/>
        <end position="83"/>
    </location>
</feature>
<evidence type="ECO:0000259" key="6">
    <source>
        <dbReference type="Pfam" id="PF04542"/>
    </source>
</evidence>